<evidence type="ECO:0000313" key="3">
    <source>
        <dbReference type="EMBL" id="KIE05143.1"/>
    </source>
</evidence>
<dbReference type="Pfam" id="PF00560">
    <property type="entry name" value="LRR_1"/>
    <property type="match status" value="1"/>
</dbReference>
<evidence type="ECO:0000256" key="1">
    <source>
        <dbReference type="ARBA" id="ARBA00022614"/>
    </source>
</evidence>
<dbReference type="InterPro" id="IPR025875">
    <property type="entry name" value="Leu-rich_rpt_4"/>
</dbReference>
<keyword evidence="4" id="KW-1185">Reference proteome</keyword>
<sequence length="226" mass="25800">MRRWYMKSVVLDFSNKNISDKSILKYLPLNDPSIIELDLSDNELTQIKFIQNFPQIEILNLSGNNLSSKTDLKTLNKLENLSELYLRQNQIPSIAFLKNSRLKILDLTEIGLKSIKGIGQLSSLEELYLTSNSISDISELKNLRNLKILSISDTKVDDLTVLTELPKLREVNLTDLEDLTPSSLRVLNGSSSIEKIYTDSHLRYTTQSIEYNIRTKNNKEACIVGY</sequence>
<comment type="caution">
    <text evidence="3">The sequence shown here is derived from an EMBL/GenBank/DDBJ whole genome shotgun (WGS) entry which is preliminary data.</text>
</comment>
<dbReference type="PANTHER" id="PTHR45973">
    <property type="entry name" value="PROTEIN PHOSPHATASE 1 REGULATORY SUBUNIT SDS22-RELATED"/>
    <property type="match status" value="1"/>
</dbReference>
<evidence type="ECO:0008006" key="5">
    <source>
        <dbReference type="Google" id="ProtNLM"/>
    </source>
</evidence>
<name>A0A0C1QM66_9RICK</name>
<organism evidence="3 4">
    <name type="scientific">Candidatus Jidaibacter acanthamoebae</name>
    <dbReference type="NCBI Taxonomy" id="86105"/>
    <lineage>
        <taxon>Bacteria</taxon>
        <taxon>Pseudomonadati</taxon>
        <taxon>Pseudomonadota</taxon>
        <taxon>Alphaproteobacteria</taxon>
        <taxon>Rickettsiales</taxon>
        <taxon>Candidatus Midichloriaceae</taxon>
        <taxon>Candidatus Jidaibacter</taxon>
    </lineage>
</organism>
<dbReference type="InterPro" id="IPR001611">
    <property type="entry name" value="Leu-rich_rpt"/>
</dbReference>
<dbReference type="Proteomes" id="UP000031258">
    <property type="component" value="Unassembled WGS sequence"/>
</dbReference>
<dbReference type="SUPFAM" id="SSF52058">
    <property type="entry name" value="L domain-like"/>
    <property type="match status" value="1"/>
</dbReference>
<dbReference type="Pfam" id="PF12799">
    <property type="entry name" value="LRR_4"/>
    <property type="match status" value="1"/>
</dbReference>
<dbReference type="AlphaFoldDB" id="A0A0C1QM66"/>
<dbReference type="InterPro" id="IPR032675">
    <property type="entry name" value="LRR_dom_sf"/>
</dbReference>
<accession>A0A0C1QM66</accession>
<keyword evidence="2" id="KW-0677">Repeat</keyword>
<dbReference type="PANTHER" id="PTHR45973:SF35">
    <property type="entry name" value="LEUCINE-RICH REPEAT-CONTAINING PROTEIN 43"/>
    <property type="match status" value="1"/>
</dbReference>
<keyword evidence="1" id="KW-0433">Leucine-rich repeat</keyword>
<dbReference type="STRING" id="86105.NF27_EY02390"/>
<evidence type="ECO:0000313" key="4">
    <source>
        <dbReference type="Proteomes" id="UP000031258"/>
    </source>
</evidence>
<gene>
    <name evidence="3" type="ORF">NF27_EY02390</name>
</gene>
<reference evidence="3 4" key="1">
    <citation type="submission" date="2014-11" db="EMBL/GenBank/DDBJ databases">
        <title>A Rickettsiales Symbiont of Amoebae With Ancient Features.</title>
        <authorList>
            <person name="Schulz F."/>
            <person name="Martijn J."/>
            <person name="Wascher F."/>
            <person name="Kostanjsek R."/>
            <person name="Ettema T.J."/>
            <person name="Horn M."/>
        </authorList>
    </citation>
    <scope>NUCLEOTIDE SEQUENCE [LARGE SCALE GENOMIC DNA]</scope>
    <source>
        <strain evidence="3 4">UWC36</strain>
    </source>
</reference>
<protein>
    <recommendedName>
        <fullName evidence="5">Leucine-rich repeat domain-containing protein</fullName>
    </recommendedName>
</protein>
<dbReference type="PROSITE" id="PS51450">
    <property type="entry name" value="LRR"/>
    <property type="match status" value="3"/>
</dbReference>
<dbReference type="EMBL" id="JSWE01000124">
    <property type="protein sequence ID" value="KIE05143.1"/>
    <property type="molecule type" value="Genomic_DNA"/>
</dbReference>
<evidence type="ECO:0000256" key="2">
    <source>
        <dbReference type="ARBA" id="ARBA00022737"/>
    </source>
</evidence>
<dbReference type="Gene3D" id="3.80.10.10">
    <property type="entry name" value="Ribonuclease Inhibitor"/>
    <property type="match status" value="1"/>
</dbReference>
<dbReference type="InterPro" id="IPR050576">
    <property type="entry name" value="Cilia_flagella_integrity"/>
</dbReference>
<proteinExistence type="predicted"/>
<dbReference type="SMART" id="SM00365">
    <property type="entry name" value="LRR_SD22"/>
    <property type="match status" value="2"/>
</dbReference>